<dbReference type="PANTHER" id="PTHR42194:SF1">
    <property type="entry name" value="UPF0276 PROTEIN HI_1600"/>
    <property type="match status" value="1"/>
</dbReference>
<evidence type="ECO:0000313" key="2">
    <source>
        <dbReference type="Proteomes" id="UP000287385"/>
    </source>
</evidence>
<organism evidence="1 2">
    <name type="scientific">Acetobacter pasteurianus NBRC 3278</name>
    <dbReference type="NCBI Taxonomy" id="1226660"/>
    <lineage>
        <taxon>Bacteria</taxon>
        <taxon>Pseudomonadati</taxon>
        <taxon>Pseudomonadota</taxon>
        <taxon>Alphaproteobacteria</taxon>
        <taxon>Acetobacterales</taxon>
        <taxon>Acetobacteraceae</taxon>
        <taxon>Acetobacter</taxon>
    </lineage>
</organism>
<reference evidence="1 2" key="1">
    <citation type="submission" date="2016-06" db="EMBL/GenBank/DDBJ databases">
        <title>Acetobacter pasteurianus NBRC 3278 whole genome sequencing project.</title>
        <authorList>
            <person name="Matsutani M."/>
            <person name="Shiwa Y."/>
            <person name="Okamoto-Kainuma A."/>
            <person name="Ishikawa M."/>
            <person name="Koizumi Y."/>
            <person name="Yoshikawa H."/>
            <person name="Yakushi T."/>
            <person name="Matsushita K."/>
        </authorList>
    </citation>
    <scope>NUCLEOTIDE SEQUENCE [LARGE SCALE GENOMIC DNA]</scope>
    <source>
        <strain evidence="1 2">NBRC 3278</strain>
    </source>
</reference>
<gene>
    <name evidence="1" type="ORF">NBRC3278_3271</name>
</gene>
<dbReference type="NCBIfam" id="TIGR04159">
    <property type="entry name" value="methbact_MbnB"/>
    <property type="match status" value="1"/>
</dbReference>
<dbReference type="EMBL" id="BDEV01000162">
    <property type="protein sequence ID" value="GCD64178.1"/>
    <property type="molecule type" value="Genomic_DNA"/>
</dbReference>
<sequence>MRIGFNFTRSEVLPIANKLLNDGHIDYYEILIDNFLHLDPHELLATIKCPVSFHIMRSRFLENDRESLSQMAEQIRYHAHILKPIYISDHLASFSCNGQNLSFLSEIDYRNRKVLIEKASWWQEQIGEKLFLENFPSILDGGFEAPEFFSDLRREVGTGLLFDISNAVCSEINCGASTESWISEANETRHFHVGSYEPSVSDPNVMIDTHGTEISVETLSFLSDLRSRLCHSETTITYERDRNVEYDSIVQDITRIRQQLTLQKNAVK</sequence>
<dbReference type="Proteomes" id="UP000287385">
    <property type="component" value="Unassembled WGS sequence"/>
</dbReference>
<dbReference type="RefSeq" id="WP_124297931.1">
    <property type="nucleotide sequence ID" value="NZ_BDEV01000162.1"/>
</dbReference>
<keyword evidence="2" id="KW-1185">Reference proteome</keyword>
<accession>A0A401X8Y4</accession>
<dbReference type="Gene3D" id="3.20.20.150">
    <property type="entry name" value="Divalent-metal-dependent TIM barrel enzymes"/>
    <property type="match status" value="1"/>
</dbReference>
<comment type="caution">
    <text evidence="1">The sequence shown here is derived from an EMBL/GenBank/DDBJ whole genome shotgun (WGS) entry which is preliminary data.</text>
</comment>
<dbReference type="InterPro" id="IPR007801">
    <property type="entry name" value="MbnB/TglH/ChrH"/>
</dbReference>
<dbReference type="AlphaFoldDB" id="A0A401X8Y4"/>
<proteinExistence type="predicted"/>
<protein>
    <submittedName>
        <fullName evidence="1">Uncharacterized protein</fullName>
    </submittedName>
</protein>
<evidence type="ECO:0000313" key="1">
    <source>
        <dbReference type="EMBL" id="GCD64178.1"/>
    </source>
</evidence>
<dbReference type="Pfam" id="PF05114">
    <property type="entry name" value="MbnB_TglH_ChrH"/>
    <property type="match status" value="1"/>
</dbReference>
<dbReference type="PANTHER" id="PTHR42194">
    <property type="entry name" value="UPF0276 PROTEIN HI_1600"/>
    <property type="match status" value="1"/>
</dbReference>
<dbReference type="InterPro" id="IPR026431">
    <property type="entry name" value="Methbact_MbnB"/>
</dbReference>
<name>A0A401X8Y4_ACEPA</name>